<dbReference type="Pfam" id="PF08546">
    <property type="entry name" value="ApbA_C"/>
    <property type="match status" value="1"/>
</dbReference>
<evidence type="ECO:0000259" key="11">
    <source>
        <dbReference type="Pfam" id="PF08546"/>
    </source>
</evidence>
<feature type="domain" description="Ketopantoate reductase C-terminal" evidence="11">
    <location>
        <begin position="181"/>
        <end position="309"/>
    </location>
</feature>
<evidence type="ECO:0000256" key="6">
    <source>
        <dbReference type="ARBA" id="ARBA00023002"/>
    </source>
</evidence>
<evidence type="ECO:0000256" key="8">
    <source>
        <dbReference type="ARBA" id="ARBA00048793"/>
    </source>
</evidence>
<comment type="pathway">
    <text evidence="1 9">Cofactor biosynthesis; (R)-pantothenate biosynthesis; (R)-pantoate from 3-methyl-2-oxobutanoate: step 2/2.</text>
</comment>
<dbReference type="Gene3D" id="1.10.1040.10">
    <property type="entry name" value="N-(1-d-carboxylethyl)-l-norvaline Dehydrogenase, domain 2"/>
    <property type="match status" value="1"/>
</dbReference>
<dbReference type="EMBL" id="DRKW01000287">
    <property type="protein sequence ID" value="HEB74544.1"/>
    <property type="molecule type" value="Genomic_DNA"/>
</dbReference>
<proteinExistence type="inferred from homology"/>
<dbReference type="Proteomes" id="UP000886268">
    <property type="component" value="Unassembled WGS sequence"/>
</dbReference>
<evidence type="ECO:0000256" key="4">
    <source>
        <dbReference type="ARBA" id="ARBA00019465"/>
    </source>
</evidence>
<dbReference type="InterPro" id="IPR051402">
    <property type="entry name" value="KPR-Related"/>
</dbReference>
<dbReference type="InterPro" id="IPR013752">
    <property type="entry name" value="KPA_reductase"/>
</dbReference>
<dbReference type="InterPro" id="IPR013332">
    <property type="entry name" value="KPR_N"/>
</dbReference>
<name>A0A7V1I500_DESA2</name>
<dbReference type="GO" id="GO:0005737">
    <property type="term" value="C:cytoplasm"/>
    <property type="evidence" value="ECO:0007669"/>
    <property type="project" value="TreeGrafter"/>
</dbReference>
<dbReference type="EC" id="1.1.1.169" evidence="3 9"/>
<accession>A0A7V1I500</accession>
<dbReference type="InterPro" id="IPR036291">
    <property type="entry name" value="NAD(P)-bd_dom_sf"/>
</dbReference>
<comment type="caution">
    <text evidence="12">The sequence shown here is derived from an EMBL/GenBank/DDBJ whole genome shotgun (WGS) entry which is preliminary data.</text>
</comment>
<comment type="similarity">
    <text evidence="2 9">Belongs to the ketopantoate reductase family.</text>
</comment>
<evidence type="ECO:0000256" key="3">
    <source>
        <dbReference type="ARBA" id="ARBA00013014"/>
    </source>
</evidence>
<dbReference type="AlphaFoldDB" id="A0A7V1I500"/>
<dbReference type="InterPro" id="IPR008927">
    <property type="entry name" value="6-PGluconate_DH-like_C_sf"/>
</dbReference>
<evidence type="ECO:0000256" key="2">
    <source>
        <dbReference type="ARBA" id="ARBA00007870"/>
    </source>
</evidence>
<sequence length="329" mass="36426">MQILVFGLGALGHVFATLLQKAGHQVVGIGRPSVTKAIKEKGIQVKGIWGEHKANLKGVYTSVSELPSQNFDLMMLTVKSYDIKTAVESLKPLVAPNTLVMCVQNGYGNYEIASEVLGDNHVVLARVIFGAELLAPGKVKVTVCADDVIIGSPKQAISSHRLENLATLFNQARIPTRFSPDILSYVWDKILYNCALNPLGAILEVNYGVLGEKNELRTIMNEIIKEIFIIAKAYDIPLFWSSVESYLEHFYTKLLPPTAAHYPSMLQDIQKGKRTEIDALNGAIVRLGKNAGIKTPINSIITYLIKGKEQICSQRKKREFYRGNKLSKK</sequence>
<evidence type="ECO:0000256" key="5">
    <source>
        <dbReference type="ARBA" id="ARBA00022857"/>
    </source>
</evidence>
<keyword evidence="9" id="KW-0566">Pantothenate biosynthesis</keyword>
<feature type="domain" description="Ketopantoate reductase N-terminal" evidence="10">
    <location>
        <begin position="3"/>
        <end position="152"/>
    </location>
</feature>
<organism evidence="12">
    <name type="scientific">Desulfofervidus auxilii</name>
    <dbReference type="NCBI Taxonomy" id="1621989"/>
    <lineage>
        <taxon>Bacteria</taxon>
        <taxon>Pseudomonadati</taxon>
        <taxon>Thermodesulfobacteriota</taxon>
        <taxon>Candidatus Desulfofervidia</taxon>
        <taxon>Candidatus Desulfofervidales</taxon>
        <taxon>Candidatus Desulfofervidaceae</taxon>
        <taxon>Candidatus Desulfofervidus</taxon>
    </lineage>
</organism>
<dbReference type="InterPro" id="IPR013328">
    <property type="entry name" value="6PGD_dom2"/>
</dbReference>
<evidence type="ECO:0000313" key="12">
    <source>
        <dbReference type="EMBL" id="HEB74544.1"/>
    </source>
</evidence>
<dbReference type="FunFam" id="1.10.1040.10:FF:000017">
    <property type="entry name" value="2-dehydropantoate 2-reductase"/>
    <property type="match status" value="1"/>
</dbReference>
<dbReference type="GO" id="GO:0015940">
    <property type="term" value="P:pantothenate biosynthetic process"/>
    <property type="evidence" value="ECO:0007669"/>
    <property type="project" value="UniProtKB-UniPathway"/>
</dbReference>
<comment type="function">
    <text evidence="9">Catalyzes the NADPH-dependent reduction of ketopantoate into pantoic acid.</text>
</comment>
<reference evidence="12" key="1">
    <citation type="journal article" date="2020" name="mSystems">
        <title>Genome- and Community-Level Interaction Insights into Carbon Utilization and Element Cycling Functions of Hydrothermarchaeota in Hydrothermal Sediment.</title>
        <authorList>
            <person name="Zhou Z."/>
            <person name="Liu Y."/>
            <person name="Xu W."/>
            <person name="Pan J."/>
            <person name="Luo Z.H."/>
            <person name="Li M."/>
        </authorList>
    </citation>
    <scope>NUCLEOTIDE SEQUENCE [LARGE SCALE GENOMIC DNA]</scope>
    <source>
        <strain evidence="12">HyVt-45</strain>
    </source>
</reference>
<dbReference type="SUPFAM" id="SSF51735">
    <property type="entry name" value="NAD(P)-binding Rossmann-fold domains"/>
    <property type="match status" value="1"/>
</dbReference>
<dbReference type="SUPFAM" id="SSF48179">
    <property type="entry name" value="6-phosphogluconate dehydrogenase C-terminal domain-like"/>
    <property type="match status" value="1"/>
</dbReference>
<dbReference type="NCBIfam" id="TIGR00745">
    <property type="entry name" value="apbA_panE"/>
    <property type="match status" value="1"/>
</dbReference>
<comment type="catalytic activity">
    <reaction evidence="8 9">
        <text>(R)-pantoate + NADP(+) = 2-dehydropantoate + NADPH + H(+)</text>
        <dbReference type="Rhea" id="RHEA:16233"/>
        <dbReference type="ChEBI" id="CHEBI:11561"/>
        <dbReference type="ChEBI" id="CHEBI:15378"/>
        <dbReference type="ChEBI" id="CHEBI:15980"/>
        <dbReference type="ChEBI" id="CHEBI:57783"/>
        <dbReference type="ChEBI" id="CHEBI:58349"/>
        <dbReference type="EC" id="1.1.1.169"/>
    </reaction>
</comment>
<evidence type="ECO:0000256" key="1">
    <source>
        <dbReference type="ARBA" id="ARBA00004994"/>
    </source>
</evidence>
<evidence type="ECO:0000256" key="9">
    <source>
        <dbReference type="RuleBase" id="RU362068"/>
    </source>
</evidence>
<dbReference type="InterPro" id="IPR003710">
    <property type="entry name" value="ApbA"/>
</dbReference>
<evidence type="ECO:0000256" key="7">
    <source>
        <dbReference type="ARBA" id="ARBA00032024"/>
    </source>
</evidence>
<keyword evidence="6 9" id="KW-0560">Oxidoreductase</keyword>
<keyword evidence="5 9" id="KW-0521">NADP</keyword>
<gene>
    <name evidence="12" type="ORF">ENJ03_04920</name>
</gene>
<dbReference type="Gene3D" id="3.40.50.720">
    <property type="entry name" value="NAD(P)-binding Rossmann-like Domain"/>
    <property type="match status" value="1"/>
</dbReference>
<dbReference type="Pfam" id="PF02558">
    <property type="entry name" value="ApbA"/>
    <property type="match status" value="1"/>
</dbReference>
<dbReference type="UniPathway" id="UPA00028">
    <property type="reaction ID" value="UER00004"/>
</dbReference>
<dbReference type="GO" id="GO:0008677">
    <property type="term" value="F:2-dehydropantoate 2-reductase activity"/>
    <property type="evidence" value="ECO:0007669"/>
    <property type="project" value="UniProtKB-EC"/>
</dbReference>
<evidence type="ECO:0000259" key="10">
    <source>
        <dbReference type="Pfam" id="PF02558"/>
    </source>
</evidence>
<protein>
    <recommendedName>
        <fullName evidence="4 9">2-dehydropantoate 2-reductase</fullName>
        <ecNumber evidence="3 9">1.1.1.169</ecNumber>
    </recommendedName>
    <alternativeName>
        <fullName evidence="7 9">Ketopantoate reductase</fullName>
    </alternativeName>
</protein>
<dbReference type="PANTHER" id="PTHR21708">
    <property type="entry name" value="PROBABLE 2-DEHYDROPANTOATE 2-REDUCTASE"/>
    <property type="match status" value="1"/>
</dbReference>
<dbReference type="PANTHER" id="PTHR21708:SF26">
    <property type="entry name" value="2-DEHYDROPANTOATE 2-REDUCTASE"/>
    <property type="match status" value="1"/>
</dbReference>